<dbReference type="Proteomes" id="UP000291301">
    <property type="component" value="Unassembled WGS sequence"/>
</dbReference>
<sequence length="87" mass="9162">MTEKPDLATEQDMTPEGIAANTFFSKQEKLDRLNAMKTKLGEKADDGSASLAQVEKRMAAINTAISQVKNSGDADDGGVVMGRASSA</sequence>
<accession>A0A4R0PER0</accession>
<feature type="region of interest" description="Disordered" evidence="1">
    <location>
        <begin position="1"/>
        <end position="23"/>
    </location>
</feature>
<dbReference type="AlphaFoldDB" id="A0A4R0PER0"/>
<evidence type="ECO:0000313" key="2">
    <source>
        <dbReference type="EMBL" id="TCD16081.1"/>
    </source>
</evidence>
<protein>
    <submittedName>
        <fullName evidence="2">Uncharacterized protein</fullName>
    </submittedName>
</protein>
<dbReference type="RefSeq" id="WP_131564627.1">
    <property type="nucleotide sequence ID" value="NZ_JAINFK010000001.1"/>
</dbReference>
<keyword evidence="3" id="KW-1185">Reference proteome</keyword>
<organism evidence="2 3">
    <name type="scientific">Oricola cellulosilytica</name>
    <dbReference type="NCBI Taxonomy" id="1429082"/>
    <lineage>
        <taxon>Bacteria</taxon>
        <taxon>Pseudomonadati</taxon>
        <taxon>Pseudomonadota</taxon>
        <taxon>Alphaproteobacteria</taxon>
        <taxon>Hyphomicrobiales</taxon>
        <taxon>Ahrensiaceae</taxon>
        <taxon>Oricola</taxon>
    </lineage>
</organism>
<dbReference type="EMBL" id="SJST01000001">
    <property type="protein sequence ID" value="TCD16081.1"/>
    <property type="molecule type" value="Genomic_DNA"/>
</dbReference>
<proteinExistence type="predicted"/>
<evidence type="ECO:0000256" key="1">
    <source>
        <dbReference type="SAM" id="MobiDB-lite"/>
    </source>
</evidence>
<evidence type="ECO:0000313" key="3">
    <source>
        <dbReference type="Proteomes" id="UP000291301"/>
    </source>
</evidence>
<comment type="caution">
    <text evidence="2">The sequence shown here is derived from an EMBL/GenBank/DDBJ whole genome shotgun (WGS) entry which is preliminary data.</text>
</comment>
<reference evidence="2 3" key="1">
    <citation type="journal article" date="2015" name="Antonie Van Leeuwenhoek">
        <title>Oricola cellulosilytica gen. nov., sp. nov., a cellulose-degrading bacterium of the family Phyllobacteriaceae isolated from surface seashore water, and emended descriptions of Mesorhizobium loti and Phyllobacterium myrsinacearum.</title>
        <authorList>
            <person name="Hameed A."/>
            <person name="Shahina M."/>
            <person name="Lai W.A."/>
            <person name="Lin S.Y."/>
            <person name="Young L.S."/>
            <person name="Liu Y.C."/>
            <person name="Hsu Y.H."/>
            <person name="Young C.C."/>
        </authorList>
    </citation>
    <scope>NUCLEOTIDE SEQUENCE [LARGE SCALE GENOMIC DNA]</scope>
    <source>
        <strain evidence="2 3">KCTC 52183</strain>
    </source>
</reference>
<name>A0A4R0PER0_9HYPH</name>
<gene>
    <name evidence="2" type="ORF">E0D97_01170</name>
</gene>